<dbReference type="GO" id="GO:0019677">
    <property type="term" value="P:NAD+ catabolic process"/>
    <property type="evidence" value="ECO:0007669"/>
    <property type="project" value="TreeGrafter"/>
</dbReference>
<dbReference type="GO" id="GO:0035529">
    <property type="term" value="F:NADH pyrophosphatase activity"/>
    <property type="evidence" value="ECO:0007669"/>
    <property type="project" value="TreeGrafter"/>
</dbReference>
<comment type="cofactor">
    <cofactor evidence="1">
        <name>Mg(2+)</name>
        <dbReference type="ChEBI" id="CHEBI:18420"/>
    </cofactor>
</comment>
<evidence type="ECO:0000259" key="10">
    <source>
        <dbReference type="PROSITE" id="PS51462"/>
    </source>
</evidence>
<comment type="cofactor">
    <cofactor evidence="2">
        <name>Zn(2+)</name>
        <dbReference type="ChEBI" id="CHEBI:29105"/>
    </cofactor>
</comment>
<proteinExistence type="inferred from homology"/>
<evidence type="ECO:0000256" key="3">
    <source>
        <dbReference type="ARBA" id="ARBA00009595"/>
    </source>
</evidence>
<accession>A0A848BQJ9</accession>
<name>A0A848BQJ9_9FIRM</name>
<dbReference type="RefSeq" id="WP_170087685.1">
    <property type="nucleotide sequence ID" value="NZ_JABAFG010000012.1"/>
</dbReference>
<keyword evidence="7" id="KW-0460">Magnesium</keyword>
<dbReference type="PROSITE" id="PS00893">
    <property type="entry name" value="NUDIX_BOX"/>
    <property type="match status" value="1"/>
</dbReference>
<keyword evidence="8" id="KW-0520">NAD</keyword>
<dbReference type="GO" id="GO:0006742">
    <property type="term" value="P:NADP+ catabolic process"/>
    <property type="evidence" value="ECO:0007669"/>
    <property type="project" value="TreeGrafter"/>
</dbReference>
<evidence type="ECO:0000256" key="9">
    <source>
        <dbReference type="ARBA" id="ARBA00023679"/>
    </source>
</evidence>
<dbReference type="GO" id="GO:0005829">
    <property type="term" value="C:cytosol"/>
    <property type="evidence" value="ECO:0007669"/>
    <property type="project" value="TreeGrafter"/>
</dbReference>
<organism evidence="11 12">
    <name type="scientific">Megasphaera hexanoica</name>
    <dbReference type="NCBI Taxonomy" id="1675036"/>
    <lineage>
        <taxon>Bacteria</taxon>
        <taxon>Bacillati</taxon>
        <taxon>Bacillota</taxon>
        <taxon>Negativicutes</taxon>
        <taxon>Veillonellales</taxon>
        <taxon>Veillonellaceae</taxon>
        <taxon>Megasphaera</taxon>
    </lineage>
</organism>
<dbReference type="Gene3D" id="3.90.79.20">
    <property type="match status" value="1"/>
</dbReference>
<gene>
    <name evidence="11" type="primary">nudC</name>
    <name evidence="11" type="ORF">HF872_08250</name>
</gene>
<protein>
    <recommendedName>
        <fullName evidence="4">NAD(+) diphosphatase</fullName>
        <ecNumber evidence="4">3.6.1.22</ecNumber>
    </recommendedName>
</protein>
<sequence length="274" mass="31556">MIQDIHPHTYHNEFTPALIEENALILSYDKKSVLIRQDGNSFTLPAASDFSGWKADNFIWLFAIDDRQFFLARRTLPAPEGYAYVPIRYMRYAAPRHLAFASVTGLSLAGWYRHHQLCGCCGQPLQHSKKERMLYCPSCGIMNYPRINPAVIVAVRHENKLLVSTYAGREYTNMALIAGFAEIGETIEETVHREVMEEVGIRVKNLRFYKSQPWCFTDTLLFGFFCDLDGEDTLRVDHEELATARWISRDEVPEDVEKISLTMEMMTLFKEGKV</sequence>
<dbReference type="SUPFAM" id="SSF55811">
    <property type="entry name" value="Nudix"/>
    <property type="match status" value="1"/>
</dbReference>
<dbReference type="PANTHER" id="PTHR42904">
    <property type="entry name" value="NUDIX HYDROLASE, NUDC SUBFAMILY"/>
    <property type="match status" value="1"/>
</dbReference>
<dbReference type="CDD" id="cd03429">
    <property type="entry name" value="NUDIX_NADH_pyrophosphatase_Nudt13"/>
    <property type="match status" value="1"/>
</dbReference>
<evidence type="ECO:0000256" key="4">
    <source>
        <dbReference type="ARBA" id="ARBA00012381"/>
    </source>
</evidence>
<dbReference type="InterPro" id="IPR050241">
    <property type="entry name" value="NAD-cap_RNA_hydrolase_NudC"/>
</dbReference>
<dbReference type="EC" id="3.6.1.22" evidence="4"/>
<comment type="similarity">
    <text evidence="3">Belongs to the Nudix hydrolase family. NudC subfamily.</text>
</comment>
<evidence type="ECO:0000256" key="1">
    <source>
        <dbReference type="ARBA" id="ARBA00001946"/>
    </source>
</evidence>
<dbReference type="Pfam" id="PF00293">
    <property type="entry name" value="NUDIX"/>
    <property type="match status" value="1"/>
</dbReference>
<comment type="caution">
    <text evidence="11">The sequence shown here is derived from an EMBL/GenBank/DDBJ whole genome shotgun (WGS) entry which is preliminary data.</text>
</comment>
<dbReference type="InterPro" id="IPR049734">
    <property type="entry name" value="NudC-like_C"/>
</dbReference>
<reference evidence="11 12" key="1">
    <citation type="submission" date="2020-04" db="EMBL/GenBank/DDBJ databases">
        <authorList>
            <person name="Hitch T.C.A."/>
            <person name="Wylensek D."/>
            <person name="Clavel T."/>
        </authorList>
    </citation>
    <scope>NUCLEOTIDE SEQUENCE [LARGE SCALE GENOMIC DNA]</scope>
    <source>
        <strain evidence="11 12">Oil-RF-744-FAT-WT-6-1</strain>
    </source>
</reference>
<evidence type="ECO:0000256" key="5">
    <source>
        <dbReference type="ARBA" id="ARBA00022723"/>
    </source>
</evidence>
<feature type="domain" description="Nudix hydrolase" evidence="10">
    <location>
        <begin position="145"/>
        <end position="271"/>
    </location>
</feature>
<evidence type="ECO:0000313" key="12">
    <source>
        <dbReference type="Proteomes" id="UP000591071"/>
    </source>
</evidence>
<dbReference type="PROSITE" id="PS51462">
    <property type="entry name" value="NUDIX"/>
    <property type="match status" value="1"/>
</dbReference>
<dbReference type="AlphaFoldDB" id="A0A848BQJ9"/>
<dbReference type="EMBL" id="JABAFG010000012">
    <property type="protein sequence ID" value="NME28611.1"/>
    <property type="molecule type" value="Genomic_DNA"/>
</dbReference>
<dbReference type="Gene3D" id="3.90.79.10">
    <property type="entry name" value="Nucleoside Triphosphate Pyrophosphohydrolase"/>
    <property type="match status" value="1"/>
</dbReference>
<evidence type="ECO:0000256" key="7">
    <source>
        <dbReference type="ARBA" id="ARBA00022842"/>
    </source>
</evidence>
<dbReference type="GO" id="GO:0046872">
    <property type="term" value="F:metal ion binding"/>
    <property type="evidence" value="ECO:0007669"/>
    <property type="project" value="UniProtKB-KW"/>
</dbReference>
<evidence type="ECO:0000256" key="8">
    <source>
        <dbReference type="ARBA" id="ARBA00023027"/>
    </source>
</evidence>
<keyword evidence="6 11" id="KW-0378">Hydrolase</keyword>
<dbReference type="Proteomes" id="UP000591071">
    <property type="component" value="Unassembled WGS sequence"/>
</dbReference>
<dbReference type="PANTHER" id="PTHR42904:SF6">
    <property type="entry name" value="NAD-CAPPED RNA HYDROLASE NUDT12"/>
    <property type="match status" value="1"/>
</dbReference>
<dbReference type="Pfam" id="PF09297">
    <property type="entry name" value="Zn_ribbon_NUD"/>
    <property type="match status" value="1"/>
</dbReference>
<evidence type="ECO:0000256" key="6">
    <source>
        <dbReference type="ARBA" id="ARBA00022801"/>
    </source>
</evidence>
<evidence type="ECO:0000313" key="11">
    <source>
        <dbReference type="EMBL" id="NME28611.1"/>
    </source>
</evidence>
<dbReference type="InterPro" id="IPR015797">
    <property type="entry name" value="NUDIX_hydrolase-like_dom_sf"/>
</dbReference>
<dbReference type="InterPro" id="IPR020084">
    <property type="entry name" value="NUDIX_hydrolase_CS"/>
</dbReference>
<dbReference type="NCBIfam" id="NF001299">
    <property type="entry name" value="PRK00241.1"/>
    <property type="match status" value="1"/>
</dbReference>
<comment type="catalytic activity">
    <reaction evidence="9">
        <text>a 5'-end NAD(+)-phospho-ribonucleoside in mRNA + H2O = a 5'-end phospho-adenosine-phospho-ribonucleoside in mRNA + beta-nicotinamide D-ribonucleotide + 2 H(+)</text>
        <dbReference type="Rhea" id="RHEA:60876"/>
        <dbReference type="Rhea" id="RHEA-COMP:15698"/>
        <dbReference type="Rhea" id="RHEA-COMP:15719"/>
        <dbReference type="ChEBI" id="CHEBI:14649"/>
        <dbReference type="ChEBI" id="CHEBI:15377"/>
        <dbReference type="ChEBI" id="CHEBI:15378"/>
        <dbReference type="ChEBI" id="CHEBI:144029"/>
        <dbReference type="ChEBI" id="CHEBI:144051"/>
    </reaction>
    <physiologicalReaction direction="left-to-right" evidence="9">
        <dbReference type="Rhea" id="RHEA:60877"/>
    </physiologicalReaction>
</comment>
<keyword evidence="5" id="KW-0479">Metal-binding</keyword>
<evidence type="ECO:0000256" key="2">
    <source>
        <dbReference type="ARBA" id="ARBA00001947"/>
    </source>
</evidence>
<dbReference type="InterPro" id="IPR000086">
    <property type="entry name" value="NUDIX_hydrolase_dom"/>
</dbReference>
<dbReference type="InterPro" id="IPR015376">
    <property type="entry name" value="Znr_NADH_PPase"/>
</dbReference>